<keyword evidence="2" id="KW-1185">Reference proteome</keyword>
<evidence type="ECO:0000313" key="1">
    <source>
        <dbReference type="EMBL" id="TKR61115.1"/>
    </source>
</evidence>
<dbReference type="AlphaFoldDB" id="A0A4V5ZXU0"/>
<sequence>MKEVALAERPLVWPCNCVISQLIKTWIMSCIMLLKLIITRLLSGIQICKSHISNISKSTRRLRRVFEARNPRFSV</sequence>
<proteinExistence type="predicted"/>
<accession>A0A4V5ZXU0</accession>
<comment type="caution">
    <text evidence="1">The sequence shown here is derived from an EMBL/GenBank/DDBJ whole genome shotgun (WGS) entry which is preliminary data.</text>
</comment>
<gene>
    <name evidence="1" type="ORF">L596_028268</name>
</gene>
<protein>
    <submittedName>
        <fullName evidence="1">Uncharacterized protein</fullName>
    </submittedName>
</protein>
<name>A0A4V5ZXU0_STECR</name>
<dbReference type="EMBL" id="AZBU02000011">
    <property type="protein sequence ID" value="TKR61115.1"/>
    <property type="molecule type" value="Genomic_DNA"/>
</dbReference>
<organism evidence="1 2">
    <name type="scientific">Steinernema carpocapsae</name>
    <name type="common">Entomopathogenic nematode</name>
    <dbReference type="NCBI Taxonomy" id="34508"/>
    <lineage>
        <taxon>Eukaryota</taxon>
        <taxon>Metazoa</taxon>
        <taxon>Ecdysozoa</taxon>
        <taxon>Nematoda</taxon>
        <taxon>Chromadorea</taxon>
        <taxon>Rhabditida</taxon>
        <taxon>Tylenchina</taxon>
        <taxon>Panagrolaimomorpha</taxon>
        <taxon>Strongyloidoidea</taxon>
        <taxon>Steinernematidae</taxon>
        <taxon>Steinernema</taxon>
    </lineage>
</organism>
<evidence type="ECO:0000313" key="2">
    <source>
        <dbReference type="Proteomes" id="UP000298663"/>
    </source>
</evidence>
<dbReference type="Proteomes" id="UP000298663">
    <property type="component" value="Unassembled WGS sequence"/>
</dbReference>
<reference evidence="1 2" key="2">
    <citation type="journal article" date="2019" name="G3 (Bethesda)">
        <title>Hybrid Assembly of the Genome of the Entomopathogenic Nematode Steinernema carpocapsae Identifies the X-Chromosome.</title>
        <authorList>
            <person name="Serra L."/>
            <person name="Macchietto M."/>
            <person name="Macias-Munoz A."/>
            <person name="McGill C.J."/>
            <person name="Rodriguez I.M."/>
            <person name="Rodriguez B."/>
            <person name="Murad R."/>
            <person name="Mortazavi A."/>
        </authorList>
    </citation>
    <scope>NUCLEOTIDE SEQUENCE [LARGE SCALE GENOMIC DNA]</scope>
    <source>
        <strain evidence="1 2">ALL</strain>
    </source>
</reference>
<reference evidence="1 2" key="1">
    <citation type="journal article" date="2015" name="Genome Biol.">
        <title>Comparative genomics of Steinernema reveals deeply conserved gene regulatory networks.</title>
        <authorList>
            <person name="Dillman A.R."/>
            <person name="Macchietto M."/>
            <person name="Porter C.F."/>
            <person name="Rogers A."/>
            <person name="Williams B."/>
            <person name="Antoshechkin I."/>
            <person name="Lee M.M."/>
            <person name="Goodwin Z."/>
            <person name="Lu X."/>
            <person name="Lewis E.E."/>
            <person name="Goodrich-Blair H."/>
            <person name="Stock S.P."/>
            <person name="Adams B.J."/>
            <person name="Sternberg P.W."/>
            <person name="Mortazavi A."/>
        </authorList>
    </citation>
    <scope>NUCLEOTIDE SEQUENCE [LARGE SCALE GENOMIC DNA]</scope>
    <source>
        <strain evidence="1 2">ALL</strain>
    </source>
</reference>